<evidence type="ECO:0000256" key="1">
    <source>
        <dbReference type="ARBA" id="ARBA00005854"/>
    </source>
</evidence>
<dbReference type="InterPro" id="IPR036291">
    <property type="entry name" value="NAD(P)-bd_dom_sf"/>
</dbReference>
<feature type="domain" description="D-isomer specific 2-hydroxyacid dehydrogenase NAD-binding" evidence="6">
    <location>
        <begin position="107"/>
        <end position="287"/>
    </location>
</feature>
<dbReference type="AlphaFoldDB" id="A0A521AQL5"/>
<dbReference type="SUPFAM" id="SSF51735">
    <property type="entry name" value="NAD(P)-binding Rossmann-fold domains"/>
    <property type="match status" value="1"/>
</dbReference>
<dbReference type="GO" id="GO:0047545">
    <property type="term" value="F:(S)-2-hydroxyglutarate dehydrogenase activity"/>
    <property type="evidence" value="ECO:0007669"/>
    <property type="project" value="UniProtKB-ARBA"/>
</dbReference>
<comment type="similarity">
    <text evidence="1 4">Belongs to the D-isomer specific 2-hydroxyacid dehydrogenase family.</text>
</comment>
<dbReference type="InterPro" id="IPR006139">
    <property type="entry name" value="D-isomer_2_OHA_DH_cat_dom"/>
</dbReference>
<evidence type="ECO:0000259" key="5">
    <source>
        <dbReference type="Pfam" id="PF00389"/>
    </source>
</evidence>
<dbReference type="InterPro" id="IPR050857">
    <property type="entry name" value="D-2-hydroxyacid_DH"/>
</dbReference>
<dbReference type="Pfam" id="PF02826">
    <property type="entry name" value="2-Hacid_dh_C"/>
    <property type="match status" value="1"/>
</dbReference>
<dbReference type="PANTHER" id="PTHR42789">
    <property type="entry name" value="D-ISOMER SPECIFIC 2-HYDROXYACID DEHYDROGENASE FAMILY PROTEIN (AFU_ORTHOLOGUE AFUA_6G10090)"/>
    <property type="match status" value="1"/>
</dbReference>
<protein>
    <submittedName>
        <fullName evidence="7">D-3-phosphoglycerate dehydrogenase</fullName>
    </submittedName>
</protein>
<evidence type="ECO:0000313" key="7">
    <source>
        <dbReference type="EMBL" id="SMO37051.1"/>
    </source>
</evidence>
<dbReference type="Pfam" id="PF00389">
    <property type="entry name" value="2-Hacid_dh"/>
    <property type="match status" value="1"/>
</dbReference>
<gene>
    <name evidence="7" type="ORF">SAMN06265350_101325</name>
</gene>
<sequence>MTKHILIVDQTHVSLMQVLESYGFVCDYQPKITYAEVLDCIDQYEGIVVRTKFRIERELMERATKLEFIARAGAGMDNIDEKFAASKNIALFNAPEGNRNAVAEHTLGMLLSILNKFSKGNKEVRVGNWDREGNRGFELAGRTVGIVGYGFMGSGFASKLKGLDVKILAYDKYKSDFWSQWVKEVSMEELFEKADIISLHVPLTDETRMMVDETYFNRFKKDIWFINTARGEIVNIQGLLAALKSGKVRSAALDVLQDEKFPLKEESKRWFNELAEREDVLLTPHVGGWSVESFEKISMVLADKILQHYGIAG</sequence>
<dbReference type="InterPro" id="IPR006140">
    <property type="entry name" value="D-isomer_DH_NAD-bd"/>
</dbReference>
<dbReference type="PROSITE" id="PS00670">
    <property type="entry name" value="D_2_HYDROXYACID_DH_2"/>
    <property type="match status" value="1"/>
</dbReference>
<keyword evidence="8" id="KW-1185">Reference proteome</keyword>
<proteinExistence type="inferred from homology"/>
<dbReference type="PROSITE" id="PS00671">
    <property type="entry name" value="D_2_HYDROXYACID_DH_3"/>
    <property type="match status" value="1"/>
</dbReference>
<dbReference type="OrthoDB" id="9805416at2"/>
<accession>A0A521AQL5</accession>
<keyword evidence="2 4" id="KW-0560">Oxidoreductase</keyword>
<name>A0A521AQL5_9SPHI</name>
<reference evidence="7 8" key="1">
    <citation type="submission" date="2017-05" db="EMBL/GenBank/DDBJ databases">
        <authorList>
            <person name="Varghese N."/>
            <person name="Submissions S."/>
        </authorList>
    </citation>
    <scope>NUCLEOTIDE SEQUENCE [LARGE SCALE GENOMIC DNA]</scope>
    <source>
        <strain evidence="7 8">DSM 21342</strain>
    </source>
</reference>
<dbReference type="EMBL" id="FXSZ01000001">
    <property type="protein sequence ID" value="SMO37051.1"/>
    <property type="molecule type" value="Genomic_DNA"/>
</dbReference>
<evidence type="ECO:0000259" key="6">
    <source>
        <dbReference type="Pfam" id="PF02826"/>
    </source>
</evidence>
<keyword evidence="3" id="KW-0520">NAD</keyword>
<dbReference type="Gene3D" id="3.40.50.720">
    <property type="entry name" value="NAD(P)-binding Rossmann-like Domain"/>
    <property type="match status" value="2"/>
</dbReference>
<evidence type="ECO:0000256" key="2">
    <source>
        <dbReference type="ARBA" id="ARBA00023002"/>
    </source>
</evidence>
<dbReference type="FunFam" id="3.40.50.720:FF:000041">
    <property type="entry name" value="D-3-phosphoglycerate dehydrogenase"/>
    <property type="match status" value="1"/>
</dbReference>
<evidence type="ECO:0000313" key="8">
    <source>
        <dbReference type="Proteomes" id="UP000315971"/>
    </source>
</evidence>
<organism evidence="7 8">
    <name type="scientific">Solitalea koreensis</name>
    <dbReference type="NCBI Taxonomy" id="543615"/>
    <lineage>
        <taxon>Bacteria</taxon>
        <taxon>Pseudomonadati</taxon>
        <taxon>Bacteroidota</taxon>
        <taxon>Sphingobacteriia</taxon>
        <taxon>Sphingobacteriales</taxon>
        <taxon>Sphingobacteriaceae</taxon>
        <taxon>Solitalea</taxon>
    </lineage>
</organism>
<dbReference type="GO" id="GO:0004617">
    <property type="term" value="F:phosphoglycerate dehydrogenase activity"/>
    <property type="evidence" value="ECO:0007669"/>
    <property type="project" value="UniProtKB-ARBA"/>
</dbReference>
<dbReference type="Proteomes" id="UP000315971">
    <property type="component" value="Unassembled WGS sequence"/>
</dbReference>
<feature type="domain" description="D-isomer specific 2-hydroxyacid dehydrogenase catalytic" evidence="5">
    <location>
        <begin position="5"/>
        <end position="302"/>
    </location>
</feature>
<dbReference type="GO" id="GO:0006564">
    <property type="term" value="P:L-serine biosynthetic process"/>
    <property type="evidence" value="ECO:0007669"/>
    <property type="project" value="UniProtKB-ARBA"/>
</dbReference>
<dbReference type="PANTHER" id="PTHR42789:SF1">
    <property type="entry name" value="D-ISOMER SPECIFIC 2-HYDROXYACID DEHYDROGENASE FAMILY PROTEIN (AFU_ORTHOLOGUE AFUA_6G10090)"/>
    <property type="match status" value="1"/>
</dbReference>
<dbReference type="GO" id="GO:0051287">
    <property type="term" value="F:NAD binding"/>
    <property type="evidence" value="ECO:0007669"/>
    <property type="project" value="InterPro"/>
</dbReference>
<dbReference type="RefSeq" id="WP_142600890.1">
    <property type="nucleotide sequence ID" value="NZ_FXSZ01000001.1"/>
</dbReference>
<dbReference type="InterPro" id="IPR029753">
    <property type="entry name" value="D-isomer_DH_CS"/>
</dbReference>
<evidence type="ECO:0000256" key="3">
    <source>
        <dbReference type="ARBA" id="ARBA00023027"/>
    </source>
</evidence>
<evidence type="ECO:0000256" key="4">
    <source>
        <dbReference type="RuleBase" id="RU003719"/>
    </source>
</evidence>
<dbReference type="SUPFAM" id="SSF52283">
    <property type="entry name" value="Formate/glycerate dehydrogenase catalytic domain-like"/>
    <property type="match status" value="1"/>
</dbReference>